<dbReference type="GeneID" id="7049348"/>
<dbReference type="PANTHER" id="PTHR28080:SF1">
    <property type="entry name" value="PEROXISOMAL BIOGENESIS FACTOR 3"/>
    <property type="match status" value="1"/>
</dbReference>
<accession>B6K7P6</accession>
<proteinExistence type="predicted"/>
<protein>
    <submittedName>
        <fullName evidence="1">Peroxin-3 peroxisome import protein</fullName>
    </submittedName>
</protein>
<dbReference type="AlphaFoldDB" id="B6K7P6"/>
<dbReference type="JaponicusDB" id="SJAG_04763">
    <property type="gene designation" value="pex3"/>
</dbReference>
<dbReference type="EMBL" id="KE651168">
    <property type="protein sequence ID" value="EEB09550.1"/>
    <property type="molecule type" value="Genomic_DNA"/>
</dbReference>
<evidence type="ECO:0000313" key="3">
    <source>
        <dbReference type="Proteomes" id="UP000001744"/>
    </source>
</evidence>
<dbReference type="Proteomes" id="UP000001744">
    <property type="component" value="Unassembled WGS sequence"/>
</dbReference>
<dbReference type="OMA" id="SKKYVVT"/>
<dbReference type="VEuPathDB" id="FungiDB:SJAG_04763"/>
<dbReference type="RefSeq" id="XP_002175843.1">
    <property type="nucleotide sequence ID" value="XM_002175807.2"/>
</dbReference>
<dbReference type="GO" id="GO:0005778">
    <property type="term" value="C:peroxisomal membrane"/>
    <property type="evidence" value="ECO:0007669"/>
    <property type="project" value="InterPro"/>
</dbReference>
<evidence type="ECO:0000313" key="2">
    <source>
        <dbReference type="JaponicusDB" id="SJAG_04763"/>
    </source>
</evidence>
<dbReference type="STRING" id="402676.B6K7P6"/>
<name>B6K7P6_SCHJY</name>
<dbReference type="GO" id="GO:0007031">
    <property type="term" value="P:peroxisome organization"/>
    <property type="evidence" value="ECO:0007669"/>
    <property type="project" value="InterPro"/>
</dbReference>
<dbReference type="HOGENOM" id="CLU_802062_0_0_1"/>
<dbReference type="PANTHER" id="PTHR28080">
    <property type="entry name" value="PEROXISOMAL BIOGENESIS FACTOR 3"/>
    <property type="match status" value="1"/>
</dbReference>
<sequence length="358" mass="40626">MLSIVKEKTLSALSFVGNTSLFATIPTLSLKNFAESFRLAWTGYSVQQQFQAQNLRFFEQMLSDADASTAVMLETQCQQLLEGFSTEDAIQRLRQNKLQKGSAEDKIELWNELKVTCLARVLCQFGILVRTFLINTIAFSILARKKQQLTLLEMESQKPLAPFGVDESTSNSSFHDENEKLFIGYLLTVLDETFPGDMQHAIECVKTSFESTHPTDIVTKQHIASLLQTAFQNWIEATRLSFHELRKLFFADVQADVVLTGSLVACMDEFEDVWELAELEVCMSHCFNQLIPIFLEQLSIPKEGQRLAKTLAATTKVFRDFDETSVKEFVQRLACMSERAKLAAVLYTNYDDDEDSVL</sequence>
<dbReference type="InterPro" id="IPR006966">
    <property type="entry name" value="Peroxin-3"/>
</dbReference>
<dbReference type="OrthoDB" id="45930at2759"/>
<gene>
    <name evidence="2" type="primary">pex3</name>
    <name evidence="1" type="ORF">SJAG_04763</name>
</gene>
<organism evidence="1 3">
    <name type="scientific">Schizosaccharomyces japonicus (strain yFS275 / FY16936)</name>
    <name type="common">Fission yeast</name>
    <dbReference type="NCBI Taxonomy" id="402676"/>
    <lineage>
        <taxon>Eukaryota</taxon>
        <taxon>Fungi</taxon>
        <taxon>Dikarya</taxon>
        <taxon>Ascomycota</taxon>
        <taxon>Taphrinomycotina</taxon>
        <taxon>Schizosaccharomycetes</taxon>
        <taxon>Schizosaccharomycetales</taxon>
        <taxon>Schizosaccharomycetaceae</taxon>
        <taxon>Schizosaccharomyces</taxon>
    </lineage>
</organism>
<evidence type="ECO:0000313" key="1">
    <source>
        <dbReference type="EMBL" id="EEB09550.1"/>
    </source>
</evidence>
<keyword evidence="3" id="KW-1185">Reference proteome</keyword>
<reference evidence="1 3" key="1">
    <citation type="journal article" date="2011" name="Science">
        <title>Comparative functional genomics of the fission yeasts.</title>
        <authorList>
            <person name="Rhind N."/>
            <person name="Chen Z."/>
            <person name="Yassour M."/>
            <person name="Thompson D.A."/>
            <person name="Haas B.J."/>
            <person name="Habib N."/>
            <person name="Wapinski I."/>
            <person name="Roy S."/>
            <person name="Lin M.F."/>
            <person name="Heiman D.I."/>
            <person name="Young S.K."/>
            <person name="Furuya K."/>
            <person name="Guo Y."/>
            <person name="Pidoux A."/>
            <person name="Chen H.M."/>
            <person name="Robbertse B."/>
            <person name="Goldberg J.M."/>
            <person name="Aoki K."/>
            <person name="Bayne E.H."/>
            <person name="Berlin A.M."/>
            <person name="Desjardins C.A."/>
            <person name="Dobbs E."/>
            <person name="Dukaj L."/>
            <person name="Fan L."/>
            <person name="FitzGerald M.G."/>
            <person name="French C."/>
            <person name="Gujja S."/>
            <person name="Hansen K."/>
            <person name="Keifenheim D."/>
            <person name="Levin J.Z."/>
            <person name="Mosher R.A."/>
            <person name="Mueller C.A."/>
            <person name="Pfiffner J."/>
            <person name="Priest M."/>
            <person name="Russ C."/>
            <person name="Smialowska A."/>
            <person name="Swoboda P."/>
            <person name="Sykes S.M."/>
            <person name="Vaughn M."/>
            <person name="Vengrova S."/>
            <person name="Yoder R."/>
            <person name="Zeng Q."/>
            <person name="Allshire R."/>
            <person name="Baulcombe D."/>
            <person name="Birren B.W."/>
            <person name="Brown W."/>
            <person name="Ekwall K."/>
            <person name="Kellis M."/>
            <person name="Leatherwood J."/>
            <person name="Levin H."/>
            <person name="Margalit H."/>
            <person name="Martienssen R."/>
            <person name="Nieduszynski C.A."/>
            <person name="Spatafora J.W."/>
            <person name="Friedman N."/>
            <person name="Dalgaard J.Z."/>
            <person name="Baumann P."/>
            <person name="Niki H."/>
            <person name="Regev A."/>
            <person name="Nusbaum C."/>
        </authorList>
    </citation>
    <scope>NUCLEOTIDE SEQUENCE [LARGE SCALE GENOMIC DNA]</scope>
    <source>
        <strain evidence="3">yFS275 / FY16936</strain>
    </source>
</reference>